<keyword evidence="5 9" id="KW-0812">Transmembrane</keyword>
<dbReference type="GO" id="GO:0006506">
    <property type="term" value="P:GPI anchor biosynthetic process"/>
    <property type="evidence" value="ECO:0007669"/>
    <property type="project" value="UniProtKB-UniPathway"/>
</dbReference>
<accession>A0A0C9W5N2</accession>
<dbReference type="Proteomes" id="UP000053820">
    <property type="component" value="Unassembled WGS sequence"/>
</dbReference>
<name>A0A0C9W5N2_9AGAM</name>
<comment type="similarity">
    <text evidence="3">Belongs to the PIGU family.</text>
</comment>
<organism evidence="10 11">
    <name type="scientific">Hydnomerulius pinastri MD-312</name>
    <dbReference type="NCBI Taxonomy" id="994086"/>
    <lineage>
        <taxon>Eukaryota</taxon>
        <taxon>Fungi</taxon>
        <taxon>Dikarya</taxon>
        <taxon>Basidiomycota</taxon>
        <taxon>Agaricomycotina</taxon>
        <taxon>Agaricomycetes</taxon>
        <taxon>Agaricomycetidae</taxon>
        <taxon>Boletales</taxon>
        <taxon>Boletales incertae sedis</taxon>
        <taxon>Leucogyrophana</taxon>
    </lineage>
</organism>
<reference evidence="10 11" key="1">
    <citation type="submission" date="2014-04" db="EMBL/GenBank/DDBJ databases">
        <title>Evolutionary Origins and Diversification of the Mycorrhizal Mutualists.</title>
        <authorList>
            <consortium name="DOE Joint Genome Institute"/>
            <consortium name="Mycorrhizal Genomics Consortium"/>
            <person name="Kohler A."/>
            <person name="Kuo A."/>
            <person name="Nagy L.G."/>
            <person name="Floudas D."/>
            <person name="Copeland A."/>
            <person name="Barry K.W."/>
            <person name="Cichocki N."/>
            <person name="Veneault-Fourrey C."/>
            <person name="LaButti K."/>
            <person name="Lindquist E.A."/>
            <person name="Lipzen A."/>
            <person name="Lundell T."/>
            <person name="Morin E."/>
            <person name="Murat C."/>
            <person name="Riley R."/>
            <person name="Ohm R."/>
            <person name="Sun H."/>
            <person name="Tunlid A."/>
            <person name="Henrissat B."/>
            <person name="Grigoriev I.V."/>
            <person name="Hibbett D.S."/>
            <person name="Martin F."/>
        </authorList>
    </citation>
    <scope>NUCLEOTIDE SEQUENCE [LARGE SCALE GENOMIC DNA]</scope>
    <source>
        <strain evidence="10 11">MD-312</strain>
    </source>
</reference>
<evidence type="ECO:0000256" key="4">
    <source>
        <dbReference type="ARBA" id="ARBA00022502"/>
    </source>
</evidence>
<evidence type="ECO:0000256" key="7">
    <source>
        <dbReference type="ARBA" id="ARBA00022989"/>
    </source>
</evidence>
<keyword evidence="11" id="KW-1185">Reference proteome</keyword>
<feature type="transmembrane region" description="Helical" evidence="9">
    <location>
        <begin position="42"/>
        <end position="63"/>
    </location>
</feature>
<gene>
    <name evidence="10" type="ORF">HYDPIDRAFT_120161</name>
</gene>
<evidence type="ECO:0000256" key="5">
    <source>
        <dbReference type="ARBA" id="ARBA00022692"/>
    </source>
</evidence>
<evidence type="ECO:0000256" key="2">
    <source>
        <dbReference type="ARBA" id="ARBA00004687"/>
    </source>
</evidence>
<evidence type="ECO:0000313" key="11">
    <source>
        <dbReference type="Proteomes" id="UP000053820"/>
    </source>
</evidence>
<dbReference type="OrthoDB" id="549017at2759"/>
<proteinExistence type="inferred from homology"/>
<evidence type="ECO:0000256" key="9">
    <source>
        <dbReference type="SAM" id="Phobius"/>
    </source>
</evidence>
<dbReference type="InterPro" id="IPR009600">
    <property type="entry name" value="PIG-U"/>
</dbReference>
<dbReference type="PANTHER" id="PTHR13121:SF0">
    <property type="entry name" value="PHOSPHATIDYLINOSITOL GLYCAN ANCHOR BIOSYNTHESIS CLASS U PROTEIN"/>
    <property type="match status" value="1"/>
</dbReference>
<comment type="pathway">
    <text evidence="2">Glycolipid biosynthesis; glycosylphosphatidylinositol-anchor biosynthesis.</text>
</comment>
<protein>
    <submittedName>
        <fullName evidence="10">Uncharacterized protein</fullName>
    </submittedName>
</protein>
<keyword evidence="6" id="KW-0256">Endoplasmic reticulum</keyword>
<feature type="transmembrane region" description="Helical" evidence="9">
    <location>
        <begin position="109"/>
        <end position="133"/>
    </location>
</feature>
<keyword evidence="4" id="KW-0337">GPI-anchor biosynthesis</keyword>
<dbReference type="GO" id="GO:0016255">
    <property type="term" value="P:attachment of GPI anchor to protein"/>
    <property type="evidence" value="ECO:0007669"/>
    <property type="project" value="InterPro"/>
</dbReference>
<evidence type="ECO:0000256" key="3">
    <source>
        <dbReference type="ARBA" id="ARBA00010026"/>
    </source>
</evidence>
<feature type="transmembrane region" description="Helical" evidence="9">
    <location>
        <begin position="70"/>
        <end position="89"/>
    </location>
</feature>
<dbReference type="UniPathway" id="UPA00196"/>
<dbReference type="Pfam" id="PF06728">
    <property type="entry name" value="PIG-U"/>
    <property type="match status" value="1"/>
</dbReference>
<dbReference type="HOGENOM" id="CLU_1428172_0_0_1"/>
<dbReference type="GO" id="GO:0042765">
    <property type="term" value="C:GPI-anchor transamidase complex"/>
    <property type="evidence" value="ECO:0007669"/>
    <property type="project" value="InterPro"/>
</dbReference>
<evidence type="ECO:0000256" key="8">
    <source>
        <dbReference type="ARBA" id="ARBA00023136"/>
    </source>
</evidence>
<sequence>MAGSGWGWGWGWGWIRETWGASPVTLPDLAPNPGLWWYFDHFGPFSLMVFSVHLVIYILPICIKFQHDALDASFLLVGILGIFKAYLTLADPGLFLSMFVLFPELYPYLRLPIVITLLHTHASLLLPLFHALWVTEGRVGSRAGVKMKISFCNLGPDAPNERELDRCSYFPSIVHIGSKRIQDKLPYSNK</sequence>
<dbReference type="EMBL" id="KN840045">
    <property type="protein sequence ID" value="KIJ57936.1"/>
    <property type="molecule type" value="Genomic_DNA"/>
</dbReference>
<dbReference type="AlphaFoldDB" id="A0A0C9W5N2"/>
<dbReference type="PANTHER" id="PTHR13121">
    <property type="entry name" value="GPI TRANSAMIDASE COMPONENT PIG-U"/>
    <property type="match status" value="1"/>
</dbReference>
<keyword evidence="8 9" id="KW-0472">Membrane</keyword>
<evidence type="ECO:0000256" key="6">
    <source>
        <dbReference type="ARBA" id="ARBA00022824"/>
    </source>
</evidence>
<evidence type="ECO:0000313" key="10">
    <source>
        <dbReference type="EMBL" id="KIJ57936.1"/>
    </source>
</evidence>
<evidence type="ECO:0000256" key="1">
    <source>
        <dbReference type="ARBA" id="ARBA00004477"/>
    </source>
</evidence>
<comment type="subcellular location">
    <subcellularLocation>
        <location evidence="1">Endoplasmic reticulum membrane</location>
        <topology evidence="1">Multi-pass membrane protein</topology>
    </subcellularLocation>
</comment>
<keyword evidence="7 9" id="KW-1133">Transmembrane helix</keyword>